<evidence type="ECO:0000256" key="3">
    <source>
        <dbReference type="ARBA" id="ARBA00022692"/>
    </source>
</evidence>
<accession>A0ABV4YGU3</accession>
<evidence type="ECO:0000256" key="6">
    <source>
        <dbReference type="SAM" id="Phobius"/>
    </source>
</evidence>
<dbReference type="EMBL" id="JBHFNS010000082">
    <property type="protein sequence ID" value="MFB2938034.1"/>
    <property type="molecule type" value="Genomic_DNA"/>
</dbReference>
<keyword evidence="3 6" id="KW-0812">Transmembrane</keyword>
<evidence type="ECO:0000256" key="5">
    <source>
        <dbReference type="ARBA" id="ARBA00023136"/>
    </source>
</evidence>
<dbReference type="PANTHER" id="PTHR34187:SF2">
    <property type="entry name" value="DUF202 DOMAIN-CONTAINING PROTEIN"/>
    <property type="match status" value="1"/>
</dbReference>
<sequence length="181" mass="20607">MANSGKIDRQREHQANERTFLAWLRTAIALIGFGFAISRFGLFLRQLEVSFTGQNTVPDTFLSSQNLGISLVILGVIVISLSVWRYNKVFRQIEEADYQASRLMVWITAAIVMILGLLSIPFLLLRHTPVPTKLNPPNSKTNSFNLGKRTLKKVIPLSTAIFNSVKYRSLVFEKPRMRRKN</sequence>
<evidence type="ECO:0000313" key="9">
    <source>
        <dbReference type="Proteomes" id="UP001576776"/>
    </source>
</evidence>
<feature type="transmembrane region" description="Helical" evidence="6">
    <location>
        <begin position="20"/>
        <end position="44"/>
    </location>
</feature>
<dbReference type="Proteomes" id="UP001576776">
    <property type="component" value="Unassembled WGS sequence"/>
</dbReference>
<proteinExistence type="predicted"/>
<feature type="domain" description="DUF202" evidence="7">
    <location>
        <begin position="11"/>
        <end position="91"/>
    </location>
</feature>
<keyword evidence="2" id="KW-1003">Cell membrane</keyword>
<evidence type="ECO:0000256" key="1">
    <source>
        <dbReference type="ARBA" id="ARBA00004651"/>
    </source>
</evidence>
<evidence type="ECO:0000256" key="4">
    <source>
        <dbReference type="ARBA" id="ARBA00022989"/>
    </source>
</evidence>
<name>A0ABV4YGU3_9CYAN</name>
<organism evidence="8 9">
    <name type="scientific">Floridaenema fluviatile BLCC-F154</name>
    <dbReference type="NCBI Taxonomy" id="3153640"/>
    <lineage>
        <taxon>Bacteria</taxon>
        <taxon>Bacillati</taxon>
        <taxon>Cyanobacteriota</taxon>
        <taxon>Cyanophyceae</taxon>
        <taxon>Oscillatoriophycideae</taxon>
        <taxon>Aerosakkonematales</taxon>
        <taxon>Aerosakkonemataceae</taxon>
        <taxon>Floridanema</taxon>
        <taxon>Floridanema fluviatile</taxon>
    </lineage>
</organism>
<dbReference type="RefSeq" id="WP_413259519.1">
    <property type="nucleotide sequence ID" value="NZ_JBHFNS010000082.1"/>
</dbReference>
<dbReference type="InterPro" id="IPR003807">
    <property type="entry name" value="DUF202"/>
</dbReference>
<evidence type="ECO:0000256" key="2">
    <source>
        <dbReference type="ARBA" id="ARBA00022475"/>
    </source>
</evidence>
<feature type="transmembrane region" description="Helical" evidence="6">
    <location>
        <begin position="64"/>
        <end position="84"/>
    </location>
</feature>
<feature type="transmembrane region" description="Helical" evidence="6">
    <location>
        <begin position="105"/>
        <end position="125"/>
    </location>
</feature>
<comment type="caution">
    <text evidence="8">The sequence shown here is derived from an EMBL/GenBank/DDBJ whole genome shotgun (WGS) entry which is preliminary data.</text>
</comment>
<dbReference type="PANTHER" id="PTHR34187">
    <property type="entry name" value="FGR18P"/>
    <property type="match status" value="1"/>
</dbReference>
<protein>
    <submittedName>
        <fullName evidence="8">YidH family protein</fullName>
    </submittedName>
</protein>
<dbReference type="InterPro" id="IPR052053">
    <property type="entry name" value="IM_YidH-like"/>
</dbReference>
<evidence type="ECO:0000313" key="8">
    <source>
        <dbReference type="EMBL" id="MFB2938034.1"/>
    </source>
</evidence>
<keyword evidence="5 6" id="KW-0472">Membrane</keyword>
<dbReference type="Pfam" id="PF02656">
    <property type="entry name" value="DUF202"/>
    <property type="match status" value="1"/>
</dbReference>
<evidence type="ECO:0000259" key="7">
    <source>
        <dbReference type="Pfam" id="PF02656"/>
    </source>
</evidence>
<keyword evidence="9" id="KW-1185">Reference proteome</keyword>
<reference evidence="8 9" key="1">
    <citation type="submission" date="2024-09" db="EMBL/GenBank/DDBJ databases">
        <title>Floridaenema gen nov. (Aerosakkonemataceae, Aerosakkonematales ord. nov., Cyanobacteria) from benthic tropical and subtropical fresh waters, with the description of four new species.</title>
        <authorList>
            <person name="Moretto J.A."/>
            <person name="Berthold D.E."/>
            <person name="Lefler F.W."/>
            <person name="Huang I.-S."/>
            <person name="Laughinghouse H. IV."/>
        </authorList>
    </citation>
    <scope>NUCLEOTIDE SEQUENCE [LARGE SCALE GENOMIC DNA]</scope>
    <source>
        <strain evidence="8 9">BLCC-F154</strain>
    </source>
</reference>
<comment type="subcellular location">
    <subcellularLocation>
        <location evidence="1">Cell membrane</location>
        <topology evidence="1">Multi-pass membrane protein</topology>
    </subcellularLocation>
</comment>
<keyword evidence="4 6" id="KW-1133">Transmembrane helix</keyword>
<gene>
    <name evidence="8" type="ORF">ACE1B6_22530</name>
</gene>